<evidence type="ECO:0000313" key="4">
    <source>
        <dbReference type="Proteomes" id="UP000224634"/>
    </source>
</evidence>
<feature type="compositionally biased region" description="Basic residues" evidence="1">
    <location>
        <begin position="93"/>
        <end position="111"/>
    </location>
</feature>
<proteinExistence type="predicted"/>
<feature type="domain" description="Myb-like" evidence="2">
    <location>
        <begin position="245"/>
        <end position="298"/>
    </location>
</feature>
<feature type="region of interest" description="Disordered" evidence="1">
    <location>
        <begin position="22"/>
        <end position="177"/>
    </location>
</feature>
<feature type="compositionally biased region" description="Polar residues" evidence="1">
    <location>
        <begin position="49"/>
        <end position="61"/>
    </location>
</feature>
<dbReference type="InterPro" id="IPR009057">
    <property type="entry name" value="Homeodomain-like_sf"/>
</dbReference>
<dbReference type="EMBL" id="PDNA01000168">
    <property type="protein sequence ID" value="PGH07418.1"/>
    <property type="molecule type" value="Genomic_DNA"/>
</dbReference>
<gene>
    <name evidence="3" type="ORF">AJ80_08003</name>
</gene>
<organism evidence="3 4">
    <name type="scientific">Polytolypa hystricis (strain UAMH7299)</name>
    <dbReference type="NCBI Taxonomy" id="1447883"/>
    <lineage>
        <taxon>Eukaryota</taxon>
        <taxon>Fungi</taxon>
        <taxon>Dikarya</taxon>
        <taxon>Ascomycota</taxon>
        <taxon>Pezizomycotina</taxon>
        <taxon>Eurotiomycetes</taxon>
        <taxon>Eurotiomycetidae</taxon>
        <taxon>Onygenales</taxon>
        <taxon>Onygenales incertae sedis</taxon>
        <taxon>Polytolypa</taxon>
    </lineage>
</organism>
<protein>
    <recommendedName>
        <fullName evidence="2">Myb-like domain-containing protein</fullName>
    </recommendedName>
</protein>
<name>A0A2B7XFN6_POLH7</name>
<evidence type="ECO:0000259" key="2">
    <source>
        <dbReference type="PROSITE" id="PS50090"/>
    </source>
</evidence>
<feature type="compositionally biased region" description="Polar residues" evidence="1">
    <location>
        <begin position="238"/>
        <end position="248"/>
    </location>
</feature>
<evidence type="ECO:0000313" key="3">
    <source>
        <dbReference type="EMBL" id="PGH07418.1"/>
    </source>
</evidence>
<dbReference type="Proteomes" id="UP000224634">
    <property type="component" value="Unassembled WGS sequence"/>
</dbReference>
<dbReference type="AlphaFoldDB" id="A0A2B7XFN6"/>
<sequence>MLLPSALSCDLRHHPVRARFPGSHLFPATPPPPDEQASAAAAGLRSTCRALQSLLTSSPASSPRFVKPAPNLQSPLHMRSRPLPNSRPGKVVKAAHKAAHKAPRGANKRRREALEEDHYNRSDSNGNSDSDREASFSNVLGDPFTTPKRQRRMPPDIPLGLNTTDFQSLQHPTPTPAVAQSIFSSSTYLAPPIPDTSIFSFFPRHPVESRDETVSPPPQPQQHASIIDPSSSSPSSSYPCNDTTQQQLHGAEWTRDDDQRLIGLVLEKLNLTQQDWDECARQMGKDNDSVGRRWKALVGEGNIGLRRGQKMVRGRILDSWR</sequence>
<accession>A0A2B7XFN6</accession>
<dbReference type="PROSITE" id="PS50090">
    <property type="entry name" value="MYB_LIKE"/>
    <property type="match status" value="1"/>
</dbReference>
<dbReference type="SUPFAM" id="SSF46689">
    <property type="entry name" value="Homeodomain-like"/>
    <property type="match status" value="1"/>
</dbReference>
<dbReference type="InterPro" id="IPR001005">
    <property type="entry name" value="SANT/Myb"/>
</dbReference>
<keyword evidence="4" id="KW-1185">Reference proteome</keyword>
<feature type="compositionally biased region" description="Polar residues" evidence="1">
    <location>
        <begin position="161"/>
        <end position="172"/>
    </location>
</feature>
<evidence type="ECO:0000256" key="1">
    <source>
        <dbReference type="SAM" id="MobiDB-lite"/>
    </source>
</evidence>
<feature type="compositionally biased region" description="Basic and acidic residues" evidence="1">
    <location>
        <begin position="112"/>
        <end position="121"/>
    </location>
</feature>
<comment type="caution">
    <text evidence="3">The sequence shown here is derived from an EMBL/GenBank/DDBJ whole genome shotgun (WGS) entry which is preliminary data.</text>
</comment>
<dbReference type="OrthoDB" id="5334491at2759"/>
<reference evidence="3 4" key="1">
    <citation type="submission" date="2017-10" db="EMBL/GenBank/DDBJ databases">
        <title>Comparative genomics in systemic dimorphic fungi from Ajellomycetaceae.</title>
        <authorList>
            <person name="Munoz J.F."/>
            <person name="Mcewen J.G."/>
            <person name="Clay O.K."/>
            <person name="Cuomo C.A."/>
        </authorList>
    </citation>
    <scope>NUCLEOTIDE SEQUENCE [LARGE SCALE GENOMIC DNA]</scope>
    <source>
        <strain evidence="3 4">UAMH7299</strain>
    </source>
</reference>
<feature type="region of interest" description="Disordered" evidence="1">
    <location>
        <begin position="207"/>
        <end position="252"/>
    </location>
</feature>